<dbReference type="CDD" id="cd06257">
    <property type="entry name" value="DnaJ"/>
    <property type="match status" value="1"/>
</dbReference>
<keyword evidence="6" id="KW-1133">Transmembrane helix</keyword>
<reference evidence="8 9" key="1">
    <citation type="submission" date="2016-11" db="EMBL/GenBank/DDBJ databases">
        <title>Paenibacillus species isolates.</title>
        <authorList>
            <person name="Beno S.M."/>
        </authorList>
    </citation>
    <scope>NUCLEOTIDE SEQUENCE [LARGE SCALE GENOMIC DNA]</scope>
    <source>
        <strain evidence="8 9">FSL F4-0100</strain>
    </source>
</reference>
<proteinExistence type="predicted"/>
<dbReference type="Gene3D" id="1.25.40.10">
    <property type="entry name" value="Tetratricopeptide repeat domain"/>
    <property type="match status" value="1"/>
</dbReference>
<evidence type="ECO:0000313" key="8">
    <source>
        <dbReference type="EMBL" id="OME93736.1"/>
    </source>
</evidence>
<dbReference type="GO" id="GO:0006260">
    <property type="term" value="P:DNA replication"/>
    <property type="evidence" value="ECO:0007669"/>
    <property type="project" value="UniProtKB-KW"/>
</dbReference>
<feature type="transmembrane region" description="Helical" evidence="6">
    <location>
        <begin position="374"/>
        <end position="396"/>
    </location>
</feature>
<evidence type="ECO:0000256" key="3">
    <source>
        <dbReference type="ARBA" id="ARBA00022803"/>
    </source>
</evidence>
<dbReference type="InterPro" id="IPR051685">
    <property type="entry name" value="Ycf3/AcsC/BcsC/TPR_MFPF"/>
</dbReference>
<dbReference type="Pfam" id="PF00515">
    <property type="entry name" value="TPR_1"/>
    <property type="match status" value="1"/>
</dbReference>
<dbReference type="AlphaFoldDB" id="A0A1R1B3P4"/>
<protein>
    <recommendedName>
        <fullName evidence="7">J domain-containing protein</fullName>
    </recommendedName>
</protein>
<evidence type="ECO:0000256" key="1">
    <source>
        <dbReference type="ARBA" id="ARBA00022705"/>
    </source>
</evidence>
<dbReference type="SMART" id="SM00271">
    <property type="entry name" value="DnaJ"/>
    <property type="match status" value="1"/>
</dbReference>
<evidence type="ECO:0000256" key="5">
    <source>
        <dbReference type="PROSITE-ProRule" id="PRU00339"/>
    </source>
</evidence>
<keyword evidence="4" id="KW-0346">Stress response</keyword>
<keyword evidence="2" id="KW-0677">Repeat</keyword>
<dbReference type="InterPro" id="IPR019734">
    <property type="entry name" value="TPR_rpt"/>
</dbReference>
<dbReference type="STRING" id="1401.BK123_10820"/>
<dbReference type="SUPFAM" id="SSF48452">
    <property type="entry name" value="TPR-like"/>
    <property type="match status" value="1"/>
</dbReference>
<dbReference type="InterPro" id="IPR001623">
    <property type="entry name" value="DnaJ_domain"/>
</dbReference>
<dbReference type="Gene3D" id="1.10.287.110">
    <property type="entry name" value="DnaJ domain"/>
    <property type="match status" value="1"/>
</dbReference>
<dbReference type="PROSITE" id="PS50076">
    <property type="entry name" value="DNAJ_2"/>
    <property type="match status" value="1"/>
</dbReference>
<evidence type="ECO:0000259" key="7">
    <source>
        <dbReference type="PROSITE" id="PS50076"/>
    </source>
</evidence>
<dbReference type="Pfam" id="PF00226">
    <property type="entry name" value="DnaJ"/>
    <property type="match status" value="1"/>
</dbReference>
<dbReference type="SMART" id="SM00028">
    <property type="entry name" value="TPR"/>
    <property type="match status" value="2"/>
</dbReference>
<name>A0A1R1B3P4_PAELA</name>
<keyword evidence="6" id="KW-0812">Transmembrane</keyword>
<gene>
    <name evidence="8" type="ORF">BK123_10820</name>
</gene>
<accession>A0A1R1B3P4</accession>
<organism evidence="8 9">
    <name type="scientific">Paenibacillus lautus</name>
    <name type="common">Bacillus lautus</name>
    <dbReference type="NCBI Taxonomy" id="1401"/>
    <lineage>
        <taxon>Bacteria</taxon>
        <taxon>Bacillati</taxon>
        <taxon>Bacillota</taxon>
        <taxon>Bacilli</taxon>
        <taxon>Bacillales</taxon>
        <taxon>Paenibacillaceae</taxon>
        <taxon>Paenibacillus</taxon>
    </lineage>
</organism>
<dbReference type="EMBL" id="MRTF01000003">
    <property type="protein sequence ID" value="OME93736.1"/>
    <property type="molecule type" value="Genomic_DNA"/>
</dbReference>
<dbReference type="SUPFAM" id="SSF46565">
    <property type="entry name" value="Chaperone J-domain"/>
    <property type="match status" value="1"/>
</dbReference>
<keyword evidence="1" id="KW-0235">DNA replication</keyword>
<dbReference type="InterPro" id="IPR011990">
    <property type="entry name" value="TPR-like_helical_dom_sf"/>
</dbReference>
<feature type="repeat" description="TPR" evidence="5">
    <location>
        <begin position="274"/>
        <end position="307"/>
    </location>
</feature>
<evidence type="ECO:0000256" key="6">
    <source>
        <dbReference type="SAM" id="Phobius"/>
    </source>
</evidence>
<dbReference type="PROSITE" id="PS50293">
    <property type="entry name" value="TPR_REGION"/>
    <property type="match status" value="1"/>
</dbReference>
<dbReference type="PANTHER" id="PTHR44943:SF8">
    <property type="entry name" value="TPR REPEAT-CONTAINING PROTEIN MJ0263"/>
    <property type="match status" value="1"/>
</dbReference>
<dbReference type="PANTHER" id="PTHR44943">
    <property type="entry name" value="CELLULOSE SYNTHASE OPERON PROTEIN C"/>
    <property type="match status" value="1"/>
</dbReference>
<dbReference type="RefSeq" id="WP_076322407.1">
    <property type="nucleotide sequence ID" value="NZ_MRTF01000003.1"/>
</dbReference>
<evidence type="ECO:0000256" key="4">
    <source>
        <dbReference type="ARBA" id="ARBA00023016"/>
    </source>
</evidence>
<keyword evidence="6" id="KW-0472">Membrane</keyword>
<dbReference type="OrthoDB" id="9816462at2"/>
<feature type="repeat" description="TPR" evidence="5">
    <location>
        <begin position="240"/>
        <end position="273"/>
    </location>
</feature>
<dbReference type="PROSITE" id="PS50005">
    <property type="entry name" value="TPR"/>
    <property type="match status" value="2"/>
</dbReference>
<sequence length="428" mass="50576">MNKSWSILEIRPTKNKKEIRRAYTRLLKKYHPEDNPDGFMRLRAAYEQAMKWAEQLDKAPSNDTHSALFGSEADFITKEEQKVITDEVNGEQEEQERIIITDEVEVSDFYEEMRAIYDDIFKRRDINSWTSLFLHQSLVVSERLSEVAIQFFIENPHLPHDIWLYLDSELSFSKLSWFPWKDMIQYDLGLTFQYLDPNLAVDYEKYADLRFQAFLAIRDMKYLEGIDYAMQAMEIYNRDPVLYKLLGVSYYVLGDYDRVEITFSRVLKFIPNDVDAFVYRGYAYYQNGDYEKAKQDFNQALSRDQDNIEARRGLGLILKEIKARNQTVDDKCFDQIYAMDLELDYSKCSESMFFFPDLPEKESYLTFIRRNLSLLFQILVFSGILLFLLTGIYTMIFEIGDVLLSMILIIVLIIGVIKVVLLVNQLER</sequence>
<evidence type="ECO:0000256" key="2">
    <source>
        <dbReference type="ARBA" id="ARBA00022737"/>
    </source>
</evidence>
<dbReference type="Proteomes" id="UP000187074">
    <property type="component" value="Unassembled WGS sequence"/>
</dbReference>
<feature type="transmembrane region" description="Helical" evidence="6">
    <location>
        <begin position="402"/>
        <end position="423"/>
    </location>
</feature>
<evidence type="ECO:0000313" key="9">
    <source>
        <dbReference type="Proteomes" id="UP000187074"/>
    </source>
</evidence>
<dbReference type="InterPro" id="IPR036869">
    <property type="entry name" value="J_dom_sf"/>
</dbReference>
<comment type="caution">
    <text evidence="8">The sequence shown here is derived from an EMBL/GenBank/DDBJ whole genome shotgun (WGS) entry which is preliminary data.</text>
</comment>
<keyword evidence="3 5" id="KW-0802">TPR repeat</keyword>
<feature type="domain" description="J" evidence="7">
    <location>
        <begin position="3"/>
        <end position="60"/>
    </location>
</feature>